<dbReference type="AlphaFoldDB" id="A0A9P6UNT1"/>
<feature type="transmembrane region" description="Helical" evidence="7">
    <location>
        <begin position="20"/>
        <end position="36"/>
    </location>
</feature>
<keyword evidence="6 7" id="KW-0472">Membrane</keyword>
<feature type="transmembrane region" description="Helical" evidence="7">
    <location>
        <begin position="171"/>
        <end position="190"/>
    </location>
</feature>
<keyword evidence="3" id="KW-0408">Iron</keyword>
<evidence type="ECO:0000256" key="3">
    <source>
        <dbReference type="ARBA" id="ARBA00022496"/>
    </source>
</evidence>
<name>A0A9P6UNT1_9FUNG</name>
<evidence type="ECO:0000256" key="2">
    <source>
        <dbReference type="ARBA" id="ARBA00008333"/>
    </source>
</evidence>
<gene>
    <name evidence="8" type="primary">FTR1_2</name>
    <name evidence="8" type="ORF">BGZ99_009018</name>
</gene>
<keyword evidence="3" id="KW-0813">Transport</keyword>
<evidence type="ECO:0000256" key="7">
    <source>
        <dbReference type="SAM" id="Phobius"/>
    </source>
</evidence>
<dbReference type="PANTHER" id="PTHR31632">
    <property type="entry name" value="IRON TRANSPORTER FTH1"/>
    <property type="match status" value="1"/>
</dbReference>
<keyword evidence="4 7" id="KW-0812">Transmembrane</keyword>
<comment type="caution">
    <text evidence="8">The sequence shown here is derived from an EMBL/GenBank/DDBJ whole genome shotgun (WGS) entry which is preliminary data.</text>
</comment>
<keyword evidence="3" id="KW-0410">Iron transport</keyword>
<organism evidence="8 9">
    <name type="scientific">Dissophora globulifera</name>
    <dbReference type="NCBI Taxonomy" id="979702"/>
    <lineage>
        <taxon>Eukaryota</taxon>
        <taxon>Fungi</taxon>
        <taxon>Fungi incertae sedis</taxon>
        <taxon>Mucoromycota</taxon>
        <taxon>Mortierellomycotina</taxon>
        <taxon>Mortierellomycetes</taxon>
        <taxon>Mortierellales</taxon>
        <taxon>Mortierellaceae</taxon>
        <taxon>Dissophora</taxon>
    </lineage>
</organism>
<feature type="transmembrane region" description="Helical" evidence="7">
    <location>
        <begin position="284"/>
        <end position="303"/>
    </location>
</feature>
<dbReference type="InterPro" id="IPR004923">
    <property type="entry name" value="FTR1/Fip1/EfeU"/>
</dbReference>
<keyword evidence="9" id="KW-1185">Reference proteome</keyword>
<evidence type="ECO:0000256" key="6">
    <source>
        <dbReference type="ARBA" id="ARBA00023136"/>
    </source>
</evidence>
<protein>
    <submittedName>
        <fullName evidence="8">High-affinity iron permease</fullName>
    </submittedName>
</protein>
<evidence type="ECO:0000256" key="5">
    <source>
        <dbReference type="ARBA" id="ARBA00022989"/>
    </source>
</evidence>
<evidence type="ECO:0000256" key="1">
    <source>
        <dbReference type="ARBA" id="ARBA00004141"/>
    </source>
</evidence>
<dbReference type="Pfam" id="PF03239">
    <property type="entry name" value="FTR1"/>
    <property type="match status" value="1"/>
</dbReference>
<comment type="subcellular location">
    <subcellularLocation>
        <location evidence="1">Membrane</location>
        <topology evidence="1">Multi-pass membrane protein</topology>
    </subcellularLocation>
</comment>
<reference evidence="8" key="1">
    <citation type="journal article" date="2020" name="Fungal Divers.">
        <title>Resolving the Mortierellaceae phylogeny through synthesis of multi-gene phylogenetics and phylogenomics.</title>
        <authorList>
            <person name="Vandepol N."/>
            <person name="Liber J."/>
            <person name="Desiro A."/>
            <person name="Na H."/>
            <person name="Kennedy M."/>
            <person name="Barry K."/>
            <person name="Grigoriev I.V."/>
            <person name="Miller A.N."/>
            <person name="O'Donnell K."/>
            <person name="Stajich J.E."/>
            <person name="Bonito G."/>
        </authorList>
    </citation>
    <scope>NUCLEOTIDE SEQUENCE</scope>
    <source>
        <strain evidence="8">REB-010B</strain>
    </source>
</reference>
<dbReference type="GO" id="GO:0033573">
    <property type="term" value="C:high-affinity iron permease complex"/>
    <property type="evidence" value="ECO:0007669"/>
    <property type="project" value="InterPro"/>
</dbReference>
<accession>A0A9P6UNT1</accession>
<evidence type="ECO:0000256" key="4">
    <source>
        <dbReference type="ARBA" id="ARBA00022692"/>
    </source>
</evidence>
<keyword evidence="5 7" id="KW-1133">Transmembrane helix</keyword>
<dbReference type="Proteomes" id="UP000738325">
    <property type="component" value="Unassembled WGS sequence"/>
</dbReference>
<dbReference type="PANTHER" id="PTHR31632:SF2">
    <property type="entry name" value="PLASMA MEMBRANE IRON PERMEASE"/>
    <property type="match status" value="1"/>
</dbReference>
<comment type="similarity">
    <text evidence="2">Belongs to the oxidase-dependent Fe transporter (OFeT) (TC 9.A.10.1) family.</text>
</comment>
<feature type="transmembrane region" description="Helical" evidence="7">
    <location>
        <begin position="84"/>
        <end position="106"/>
    </location>
</feature>
<evidence type="ECO:0000313" key="8">
    <source>
        <dbReference type="EMBL" id="KAG0313215.1"/>
    </source>
</evidence>
<feature type="transmembrane region" description="Helical" evidence="7">
    <location>
        <begin position="202"/>
        <end position="222"/>
    </location>
</feature>
<feature type="transmembrane region" description="Helical" evidence="7">
    <location>
        <begin position="139"/>
        <end position="165"/>
    </location>
</feature>
<dbReference type="OrthoDB" id="4364at2759"/>
<dbReference type="GO" id="GO:0015093">
    <property type="term" value="F:ferrous iron transmembrane transporter activity"/>
    <property type="evidence" value="ECO:0007669"/>
    <property type="project" value="TreeGrafter"/>
</dbReference>
<keyword evidence="3" id="KW-0406">Ion transport</keyword>
<proteinExistence type="inferred from homology"/>
<evidence type="ECO:0000313" key="9">
    <source>
        <dbReference type="Proteomes" id="UP000738325"/>
    </source>
</evidence>
<dbReference type="EMBL" id="JAAAIP010000734">
    <property type="protein sequence ID" value="KAG0313215.1"/>
    <property type="molecule type" value="Genomic_DNA"/>
</dbReference>
<feature type="transmembrane region" description="Helical" evidence="7">
    <location>
        <begin position="48"/>
        <end position="72"/>
    </location>
</feature>
<sequence length="340" mass="37023">MGSVFSAPIFFIMFRETTEASIIVSVLLSFISQVIVDDPVLYRRLRLHVWIGVAIGLAISLIIGGAFIAIWNSVAKNVFATSEALWEGSFALIASVMITIMALAMLKSQDMQEKWRSKLTKSMSNMDKDASLSKRSRKYALLILPMITVLREGLEAMIFVGGVTFETDAKAIPLAAITGLLAGALVGFIIYRGGNRLALHRFFTASTYFLMLIAAGLFAKAINAYQLDKWNKLIGGYGDDAGTYDPRGNVWALDSGNPNDPNAGFAAFCNSIVGWNNIASVGTIVGYCLYWLAIILAVVYMRIKANRARAASLEKGEPEAFVDEKEVVAVHVEKTAAAQL</sequence>